<keyword evidence="3" id="KW-1185">Reference proteome</keyword>
<dbReference type="Proteomes" id="UP000248924">
    <property type="component" value="Unassembled WGS sequence"/>
</dbReference>
<proteinExistence type="predicted"/>
<evidence type="ECO:0000259" key="1">
    <source>
        <dbReference type="Pfam" id="PF01636"/>
    </source>
</evidence>
<evidence type="ECO:0000313" key="3">
    <source>
        <dbReference type="Proteomes" id="UP000248924"/>
    </source>
</evidence>
<dbReference type="OrthoDB" id="101887at2"/>
<dbReference type="AlphaFoldDB" id="A0A2W2ELD4"/>
<dbReference type="GO" id="GO:0016740">
    <property type="term" value="F:transferase activity"/>
    <property type="evidence" value="ECO:0007669"/>
    <property type="project" value="UniProtKB-KW"/>
</dbReference>
<dbReference type="RefSeq" id="WP_111212353.1">
    <property type="nucleotide sequence ID" value="NZ_POTY01000012.1"/>
</dbReference>
<evidence type="ECO:0000313" key="2">
    <source>
        <dbReference type="EMBL" id="PZG23193.1"/>
    </source>
</evidence>
<reference evidence="2 3" key="1">
    <citation type="submission" date="2018-01" db="EMBL/GenBank/DDBJ databases">
        <title>Draft genome sequence of Jishengella sp. NA12.</title>
        <authorList>
            <person name="Sahin N."/>
            <person name="Ay H."/>
            <person name="Saygin H."/>
        </authorList>
    </citation>
    <scope>NUCLEOTIDE SEQUENCE [LARGE SCALE GENOMIC DNA]</scope>
    <source>
        <strain evidence="2 3">NA12</strain>
    </source>
</reference>
<keyword evidence="2" id="KW-0808">Transferase</keyword>
<gene>
    <name evidence="2" type="ORF">C1I95_03790</name>
</gene>
<feature type="domain" description="Aminoglycoside phosphotransferase" evidence="1">
    <location>
        <begin position="49"/>
        <end position="279"/>
    </location>
</feature>
<dbReference type="EMBL" id="POTY01000012">
    <property type="protein sequence ID" value="PZG23193.1"/>
    <property type="molecule type" value="Genomic_DNA"/>
</dbReference>
<comment type="caution">
    <text evidence="2">The sequence shown here is derived from an EMBL/GenBank/DDBJ whole genome shotgun (WGS) entry which is preliminary data.</text>
</comment>
<dbReference type="InterPro" id="IPR011009">
    <property type="entry name" value="Kinase-like_dom_sf"/>
</dbReference>
<name>A0A2W2ELD4_9ACTN</name>
<protein>
    <submittedName>
        <fullName evidence="2">Phosphotransferase</fullName>
    </submittedName>
</protein>
<organism evidence="2 3">
    <name type="scientific">Micromonospora craterilacus</name>
    <dbReference type="NCBI Taxonomy" id="1655439"/>
    <lineage>
        <taxon>Bacteria</taxon>
        <taxon>Bacillati</taxon>
        <taxon>Actinomycetota</taxon>
        <taxon>Actinomycetes</taxon>
        <taxon>Micromonosporales</taxon>
        <taxon>Micromonosporaceae</taxon>
        <taxon>Micromonospora</taxon>
    </lineage>
</organism>
<sequence length="331" mass="36350">MTAAVPHTELTDPRWRDAALNWVTEALAPTGRRVAGPVEPRVRPWSLVWRVPTDAGDVWFKANTPGTRYEAALLAALARLHPGRVLDPIAVDAARGWSLLPDGGATLREATGGDADLGRWERVLSEYAELQRTTTAHVEELLALGVPDHRPEALPALFAELLDDRPALLLGTPDGLTVEAYDRLRALLPTYADRCRWLAESGILPSIQHDDLHDGNVFVAATGHRFFDWGDASVAHPFGTLLVTLRSVAHVTGRDATDPALDRLRDAYLEPWTDGRDRAALRQLAEVAAWVTMVSRSLSWRRALTTSNPARAEYAAAVPGWLEELLDIEPS</sequence>
<dbReference type="Pfam" id="PF01636">
    <property type="entry name" value="APH"/>
    <property type="match status" value="1"/>
</dbReference>
<accession>A0A2W2ELD4</accession>
<dbReference type="InterPro" id="IPR002575">
    <property type="entry name" value="Aminoglycoside_PTrfase"/>
</dbReference>
<dbReference type="SUPFAM" id="SSF56112">
    <property type="entry name" value="Protein kinase-like (PK-like)"/>
    <property type="match status" value="1"/>
</dbReference>